<keyword evidence="4" id="KW-0507">mRNA processing</keyword>
<evidence type="ECO:0000256" key="6">
    <source>
        <dbReference type="SAM" id="Coils"/>
    </source>
</evidence>
<feature type="region of interest" description="Disordered" evidence="7">
    <location>
        <begin position="467"/>
        <end position="489"/>
    </location>
</feature>
<gene>
    <name evidence="9" type="ORF">JYZ213_LOCUS22837</name>
</gene>
<dbReference type="GO" id="GO:0000184">
    <property type="term" value="P:nuclear-transcribed mRNA catabolic process, nonsense-mediated decay"/>
    <property type="evidence" value="ECO:0007669"/>
    <property type="project" value="UniProtKB-KW"/>
</dbReference>
<dbReference type="AlphaFoldDB" id="A0A814R325"/>
<dbReference type="EMBL" id="CAJNOG010000263">
    <property type="protein sequence ID" value="CAF1127624.1"/>
    <property type="molecule type" value="Genomic_DNA"/>
</dbReference>
<dbReference type="GO" id="GO:0003729">
    <property type="term" value="F:mRNA binding"/>
    <property type="evidence" value="ECO:0007669"/>
    <property type="project" value="TreeGrafter"/>
</dbReference>
<keyword evidence="6" id="KW-0175">Coiled coil</keyword>
<feature type="domain" description="mRNA-decapping enzyme C-terminal" evidence="8">
    <location>
        <begin position="562"/>
        <end position="591"/>
    </location>
</feature>
<comment type="subcellular location">
    <subcellularLocation>
        <location evidence="1">Cytoplasm</location>
    </subcellularLocation>
</comment>
<dbReference type="Pfam" id="PF06058">
    <property type="entry name" value="DCP1"/>
    <property type="match status" value="1"/>
</dbReference>
<dbReference type="GO" id="GO:0008047">
    <property type="term" value="F:enzyme activator activity"/>
    <property type="evidence" value="ECO:0007669"/>
    <property type="project" value="InterPro"/>
</dbReference>
<evidence type="ECO:0000313" key="9">
    <source>
        <dbReference type="EMBL" id="CAF1127624.1"/>
    </source>
</evidence>
<accession>A0A814R325</accession>
<evidence type="ECO:0000259" key="8">
    <source>
        <dbReference type="Pfam" id="PF16741"/>
    </source>
</evidence>
<feature type="region of interest" description="Disordered" evidence="7">
    <location>
        <begin position="372"/>
        <end position="392"/>
    </location>
</feature>
<reference evidence="9" key="1">
    <citation type="submission" date="2021-02" db="EMBL/GenBank/DDBJ databases">
        <authorList>
            <person name="Nowell W R."/>
        </authorList>
    </citation>
    <scope>NUCLEOTIDE SEQUENCE</scope>
</reference>
<proteinExistence type="inferred from homology"/>
<evidence type="ECO:0000256" key="5">
    <source>
        <dbReference type="ARBA" id="ARBA00023161"/>
    </source>
</evidence>
<organism evidence="9 10">
    <name type="scientific">Adineta steineri</name>
    <dbReference type="NCBI Taxonomy" id="433720"/>
    <lineage>
        <taxon>Eukaryota</taxon>
        <taxon>Metazoa</taxon>
        <taxon>Spiralia</taxon>
        <taxon>Gnathifera</taxon>
        <taxon>Rotifera</taxon>
        <taxon>Eurotatoria</taxon>
        <taxon>Bdelloidea</taxon>
        <taxon>Adinetida</taxon>
        <taxon>Adinetidae</taxon>
        <taxon>Adineta</taxon>
    </lineage>
</organism>
<sequence>MTFLERYLIAVDKCYVQSLNDSETEPYKSKYEARKLFEELYDVDIGDKSDNLEKEFQTLDLIEEDDKKKFIMIQSDQQAKELSVSKKHRYLIHLLLDYHIAAIYSDTEERSEGESRLRSILTSIEQALHHPLLYDKQSSIIRPKAVPPMFTPVLTPNTQSSPSTMSNNNANRMSQQALMEIGTMIRKHDPEATRLYDCIGQVKVFSYNSVDLRWENSPNIEGNLCAYERQQIINNKICPSYAFAIINGDKSFIQPITSDMVQHADKLRLFFEVARNGRREVFCLHFLTEAECLRLHAFLNRYIQALRNLAEQQQQQQQQQQQLQQQQQVRTIPSSAPIDSQTQLNGQIAPMIPIQQTPPNIYRQQMPQQQIITPNPTIPTTPQFGPSRINVNQTPTRLTASSLLAAQQQQQHQIQQQQQQQQTPHQINSYPPQMPIDLMNTNLIHLTPTIPSASIAPIEMPKPLEQIQFPPSPIPLTNGNNNNSEDPTSSLKRLLNIRSQTGLENLSIDDGPVYPKQTTPQNLLDLMPPSAFEPITTTPPSPVVAIGAERIKHRLSTQLNPIMSREHFRNVLLHLVQNDDHFLDIIYQACLTHPSTTQ</sequence>
<dbReference type="PANTHER" id="PTHR16290">
    <property type="entry name" value="TRANSCRIPTION FACTOR SMIF DECAPPING ENZYME DCP1"/>
    <property type="match status" value="1"/>
</dbReference>
<feature type="region of interest" description="Disordered" evidence="7">
    <location>
        <begin position="406"/>
        <end position="431"/>
    </location>
</feature>
<evidence type="ECO:0000313" key="10">
    <source>
        <dbReference type="Proteomes" id="UP000663845"/>
    </source>
</evidence>
<dbReference type="Gene3D" id="2.30.29.30">
    <property type="entry name" value="Pleckstrin-homology domain (PH domain)/Phosphotyrosine-binding domain (PTB)"/>
    <property type="match status" value="1"/>
</dbReference>
<evidence type="ECO:0000256" key="4">
    <source>
        <dbReference type="ARBA" id="ARBA00022664"/>
    </source>
</evidence>
<protein>
    <recommendedName>
        <fullName evidence="8">mRNA-decapping enzyme C-terminal domain-containing protein</fullName>
    </recommendedName>
</protein>
<dbReference type="GO" id="GO:0006397">
    <property type="term" value="P:mRNA processing"/>
    <property type="evidence" value="ECO:0007669"/>
    <property type="project" value="UniProtKB-KW"/>
</dbReference>
<evidence type="ECO:0000256" key="1">
    <source>
        <dbReference type="ARBA" id="ARBA00004496"/>
    </source>
</evidence>
<comment type="similarity">
    <text evidence="2">Belongs to the DCP1 family.</text>
</comment>
<feature type="compositionally biased region" description="Low complexity" evidence="7">
    <location>
        <begin position="407"/>
        <end position="422"/>
    </location>
</feature>
<comment type="caution">
    <text evidence="9">The sequence shown here is derived from an EMBL/GenBank/DDBJ whole genome shotgun (WGS) entry which is preliminary data.</text>
</comment>
<feature type="coiled-coil region" evidence="6">
    <location>
        <begin position="299"/>
        <end position="329"/>
    </location>
</feature>
<dbReference type="GO" id="GO:0031087">
    <property type="term" value="P:deadenylation-independent decapping of nuclear-transcribed mRNA"/>
    <property type="evidence" value="ECO:0007669"/>
    <property type="project" value="TreeGrafter"/>
</dbReference>
<keyword evidence="3" id="KW-0963">Cytoplasm</keyword>
<dbReference type="PANTHER" id="PTHR16290:SF0">
    <property type="entry name" value="DECAPPING PROTEIN 1, ISOFORM A"/>
    <property type="match status" value="1"/>
</dbReference>
<evidence type="ECO:0000256" key="3">
    <source>
        <dbReference type="ARBA" id="ARBA00022490"/>
    </source>
</evidence>
<dbReference type="GO" id="GO:0000932">
    <property type="term" value="C:P-body"/>
    <property type="evidence" value="ECO:0007669"/>
    <property type="project" value="TreeGrafter"/>
</dbReference>
<evidence type="ECO:0000256" key="2">
    <source>
        <dbReference type="ARBA" id="ARBA00008778"/>
    </source>
</evidence>
<dbReference type="InterPro" id="IPR011993">
    <property type="entry name" value="PH-like_dom_sf"/>
</dbReference>
<feature type="compositionally biased region" description="Polar residues" evidence="7">
    <location>
        <begin position="475"/>
        <end position="489"/>
    </location>
</feature>
<dbReference type="GO" id="GO:0000290">
    <property type="term" value="P:deadenylation-dependent decapping of nuclear-transcribed mRNA"/>
    <property type="evidence" value="ECO:0007669"/>
    <property type="project" value="InterPro"/>
</dbReference>
<dbReference type="Gene3D" id="6.10.140.2030">
    <property type="match status" value="1"/>
</dbReference>
<dbReference type="InterPro" id="IPR031953">
    <property type="entry name" value="mRNA_decap_C"/>
</dbReference>
<evidence type="ECO:0000256" key="7">
    <source>
        <dbReference type="SAM" id="MobiDB-lite"/>
    </source>
</evidence>
<dbReference type="Pfam" id="PF16741">
    <property type="entry name" value="mRNA_decap_C"/>
    <property type="match status" value="1"/>
</dbReference>
<dbReference type="InterPro" id="IPR010334">
    <property type="entry name" value="Dcp1"/>
</dbReference>
<keyword evidence="5" id="KW-0866">Nonsense-mediated mRNA decay</keyword>
<name>A0A814R325_9BILA</name>
<dbReference type="Proteomes" id="UP000663845">
    <property type="component" value="Unassembled WGS sequence"/>
</dbReference>
<feature type="compositionally biased region" description="Low complexity" evidence="7">
    <location>
        <begin position="372"/>
        <end position="383"/>
    </location>
</feature>